<evidence type="ECO:0000313" key="7">
    <source>
        <dbReference type="Proteomes" id="UP000053157"/>
    </source>
</evidence>
<accession>A0A0W1S346</accession>
<dbReference type="GO" id="GO:0046872">
    <property type="term" value="F:metal ion binding"/>
    <property type="evidence" value="ECO:0007669"/>
    <property type="project" value="UniProtKB-KW"/>
</dbReference>
<dbReference type="PANTHER" id="PTHR36923">
    <property type="entry name" value="FERREDOXIN"/>
    <property type="match status" value="1"/>
</dbReference>
<dbReference type="Pfam" id="PF13459">
    <property type="entry name" value="Fer4_15"/>
    <property type="match status" value="1"/>
</dbReference>
<evidence type="ECO:0000256" key="3">
    <source>
        <dbReference type="ARBA" id="ARBA00022982"/>
    </source>
</evidence>
<protein>
    <submittedName>
        <fullName evidence="6">Ferredoxin</fullName>
    </submittedName>
</protein>
<organism evidence="6 7">
    <name type="scientific">Haloferax profundi</name>
    <dbReference type="NCBI Taxonomy" id="1544718"/>
    <lineage>
        <taxon>Archaea</taxon>
        <taxon>Methanobacteriati</taxon>
        <taxon>Methanobacteriota</taxon>
        <taxon>Stenosarchaea group</taxon>
        <taxon>Halobacteria</taxon>
        <taxon>Halobacteriales</taxon>
        <taxon>Haloferacaceae</taxon>
        <taxon>Haloferax</taxon>
    </lineage>
</organism>
<dbReference type="SUPFAM" id="SSF54862">
    <property type="entry name" value="4Fe-4S ferredoxins"/>
    <property type="match status" value="1"/>
</dbReference>
<dbReference type="EMBL" id="LOPV01000428">
    <property type="protein sequence ID" value="KTG20155.1"/>
    <property type="molecule type" value="Genomic_DNA"/>
</dbReference>
<evidence type="ECO:0000256" key="2">
    <source>
        <dbReference type="ARBA" id="ARBA00022723"/>
    </source>
</evidence>
<dbReference type="InterPro" id="IPR051269">
    <property type="entry name" value="Fe-S_cluster_ET"/>
</dbReference>
<evidence type="ECO:0000256" key="4">
    <source>
        <dbReference type="ARBA" id="ARBA00023004"/>
    </source>
</evidence>
<reference evidence="6 7" key="1">
    <citation type="submission" date="2015-12" db="EMBL/GenBank/DDBJ databases">
        <title>Haloferax profundi sp. nov. isolated from the Discovery deep brine-seawater interface in the Red Sea.</title>
        <authorList>
            <person name="Zhang G."/>
            <person name="Stingl U."/>
            <person name="Rashid M."/>
        </authorList>
    </citation>
    <scope>NUCLEOTIDE SEQUENCE [LARGE SCALE GENOMIC DNA]</scope>
    <source>
        <strain evidence="6 7">SB29</strain>
    </source>
</reference>
<dbReference type="OrthoDB" id="5583at2157"/>
<comment type="caution">
    <text evidence="6">The sequence shown here is derived from an EMBL/GenBank/DDBJ whole genome shotgun (WGS) entry which is preliminary data.</text>
</comment>
<keyword evidence="7" id="KW-1185">Reference proteome</keyword>
<keyword evidence="2" id="KW-0479">Metal-binding</keyword>
<dbReference type="Proteomes" id="UP000053157">
    <property type="component" value="Unassembled WGS sequence"/>
</dbReference>
<keyword evidence="1" id="KW-0813">Transport</keyword>
<dbReference type="Gene3D" id="3.30.70.20">
    <property type="match status" value="1"/>
</dbReference>
<sequence length="81" mass="9142">MRVEYDRDTCIGIFQCVDEWDAFQKNLDDGKADLEGAEETDDGVFVREVPEDAEFDAKFAARVCPVEAIRIVDDDGEQLVP</sequence>
<gene>
    <name evidence="6" type="ORF">AUR66_17585</name>
</gene>
<evidence type="ECO:0000256" key="1">
    <source>
        <dbReference type="ARBA" id="ARBA00022448"/>
    </source>
</evidence>
<dbReference type="AlphaFoldDB" id="A0A0W1S346"/>
<dbReference type="GO" id="GO:0051536">
    <property type="term" value="F:iron-sulfur cluster binding"/>
    <property type="evidence" value="ECO:0007669"/>
    <property type="project" value="UniProtKB-KW"/>
</dbReference>
<name>A0A0W1S346_9EURY</name>
<keyword evidence="5" id="KW-0411">Iron-sulfur</keyword>
<dbReference type="PANTHER" id="PTHR36923:SF3">
    <property type="entry name" value="FERREDOXIN"/>
    <property type="match status" value="1"/>
</dbReference>
<evidence type="ECO:0000256" key="5">
    <source>
        <dbReference type="ARBA" id="ARBA00023014"/>
    </source>
</evidence>
<keyword evidence="4" id="KW-0408">Iron</keyword>
<evidence type="ECO:0000313" key="6">
    <source>
        <dbReference type="EMBL" id="KTG20155.1"/>
    </source>
</evidence>
<dbReference type="RefSeq" id="WP_058572968.1">
    <property type="nucleotide sequence ID" value="NZ_LOPV01000428.1"/>
</dbReference>
<keyword evidence="3" id="KW-0249">Electron transport</keyword>
<proteinExistence type="predicted"/>